<evidence type="ECO:0000256" key="2">
    <source>
        <dbReference type="SAM" id="MobiDB-lite"/>
    </source>
</evidence>
<evidence type="ECO:0000256" key="3">
    <source>
        <dbReference type="SAM" id="SignalP"/>
    </source>
</evidence>
<evidence type="ECO:0000313" key="5">
    <source>
        <dbReference type="Proteomes" id="UP001190700"/>
    </source>
</evidence>
<dbReference type="Gene3D" id="1.10.4080.10">
    <property type="entry name" value="ADP-ribosylation/Crystallin J1"/>
    <property type="match status" value="1"/>
</dbReference>
<evidence type="ECO:0008006" key="6">
    <source>
        <dbReference type="Google" id="ProtNLM"/>
    </source>
</evidence>
<feature type="binding site" evidence="1">
    <location>
        <position position="323"/>
    </location>
    <ligand>
        <name>Mg(2+)</name>
        <dbReference type="ChEBI" id="CHEBI:18420"/>
        <label>1</label>
    </ligand>
</feature>
<name>A0AAE0C095_9CHLO</name>
<feature type="binding site" evidence="1">
    <location>
        <position position="98"/>
    </location>
    <ligand>
        <name>Mg(2+)</name>
        <dbReference type="ChEBI" id="CHEBI:18420"/>
        <label>1</label>
    </ligand>
</feature>
<feature type="region of interest" description="Disordered" evidence="2">
    <location>
        <begin position="743"/>
        <end position="784"/>
    </location>
</feature>
<dbReference type="SUPFAM" id="SSF101478">
    <property type="entry name" value="ADP-ribosylglycohydrolase"/>
    <property type="match status" value="1"/>
</dbReference>
<keyword evidence="1" id="KW-0460">Magnesium</keyword>
<dbReference type="PANTHER" id="PTHR16222">
    <property type="entry name" value="ADP-RIBOSYLGLYCOHYDROLASE"/>
    <property type="match status" value="1"/>
</dbReference>
<evidence type="ECO:0000256" key="1">
    <source>
        <dbReference type="PIRSR" id="PIRSR605502-1"/>
    </source>
</evidence>
<keyword evidence="3" id="KW-0732">Signal</keyword>
<dbReference type="InterPro" id="IPR005502">
    <property type="entry name" value="Ribosyl_crysJ1"/>
</dbReference>
<feature type="compositionally biased region" description="Polar residues" evidence="2">
    <location>
        <begin position="769"/>
        <end position="784"/>
    </location>
</feature>
<feature type="binding site" evidence="1">
    <location>
        <position position="97"/>
    </location>
    <ligand>
        <name>Mg(2+)</name>
        <dbReference type="ChEBI" id="CHEBI:18420"/>
        <label>1</label>
    </ligand>
</feature>
<reference evidence="4 5" key="1">
    <citation type="journal article" date="2015" name="Genome Biol. Evol.">
        <title>Comparative Genomics of a Bacterivorous Green Alga Reveals Evolutionary Causalities and Consequences of Phago-Mixotrophic Mode of Nutrition.</title>
        <authorList>
            <person name="Burns J.A."/>
            <person name="Paasch A."/>
            <person name="Narechania A."/>
            <person name="Kim E."/>
        </authorList>
    </citation>
    <scope>NUCLEOTIDE SEQUENCE [LARGE SCALE GENOMIC DNA]</scope>
    <source>
        <strain evidence="4 5">PLY_AMNH</strain>
    </source>
</reference>
<feature type="compositionally biased region" description="Pro residues" evidence="2">
    <location>
        <begin position="747"/>
        <end position="756"/>
    </location>
</feature>
<dbReference type="AlphaFoldDB" id="A0AAE0C095"/>
<evidence type="ECO:0000313" key="4">
    <source>
        <dbReference type="EMBL" id="KAK3244947.1"/>
    </source>
</evidence>
<dbReference type="EMBL" id="LGRX02031199">
    <property type="protein sequence ID" value="KAK3244947.1"/>
    <property type="molecule type" value="Genomic_DNA"/>
</dbReference>
<protein>
    <recommendedName>
        <fullName evidence="6">ADP-ribosylglycohydrolase</fullName>
    </recommendedName>
</protein>
<keyword evidence="5" id="KW-1185">Reference proteome</keyword>
<organism evidence="4 5">
    <name type="scientific">Cymbomonas tetramitiformis</name>
    <dbReference type="NCBI Taxonomy" id="36881"/>
    <lineage>
        <taxon>Eukaryota</taxon>
        <taxon>Viridiplantae</taxon>
        <taxon>Chlorophyta</taxon>
        <taxon>Pyramimonadophyceae</taxon>
        <taxon>Pyramimonadales</taxon>
        <taxon>Pyramimonadaceae</taxon>
        <taxon>Cymbomonas</taxon>
    </lineage>
</organism>
<accession>A0AAE0C095</accession>
<dbReference type="PANTHER" id="PTHR16222:SF34">
    <property type="entry name" value="ADP-RIBOSYLGLYCOHYDROLASE"/>
    <property type="match status" value="1"/>
</dbReference>
<sequence>MSSRYQLTALFTFCTASAVGAEVSKLSQMRGAFFGTLVSDALCLGSHYEYDALAIKRAYSGRIETYMGPGEQMGGTTHGIGWGRRNYHPGQRKGDQTDYGEYNILMLEYLAGREGKPHPIALDELIPVWESRLKSNWGAWMCTQTKQTLQQVAQGVPHSRLGGQSNAMALRSAATLSYFQSEDEAAAAARTMMFTHRSEEALVGGEFFTRVAHKIIHESLNPREAITATAKQSSRWIQAQVKKGIDKFEEATDPTRPLSREEFADDLAMTSMARLWDVGKTEPIKVGKASPTEGTLPSSIYIILKYMESFEDAVKANAMVGGDNASRAVAIGMVLGAYHGVEGIPQYFEAAKDSEKLSKIAVVLKNEFSSAGLDLSSFDLDDLAKAAIPKVNELLYDTLAYIVKTDSAAEHFLLGTDSVSDRDGRRALLDLIASLQGCVKPSRRSILNSGYSAYSSYSGVDERVLEVRGLLTSRLEKIEAAIKFQRRPAVRQLSLATGAARGLTVFGQAPVLPRLLGLTERIDAPFPSHCHRCGKEGEGKKYYGYKECPYGGKGAAGTAAYCMPADGVHLSQVSLAESEDVVEHRAPVGAPSASAVASDVPQQVVPPGGGASAGGALATGGYMAHVHQPTEEFPGGVDLIPLTIGCGAPPYSLRPNHALLACLLGLLSIGLTGTAGVGGASESGMPAAGAQPTAVPPSDYWQAEGYYATPHNPHGWTWHPGPSYPQVVVPYLGPWGTFLGPDWDGIPPSPPCSPPPSDHEPEGVVQPALNGNQQSALQNKSGSM</sequence>
<feature type="binding site" evidence="1">
    <location>
        <position position="326"/>
    </location>
    <ligand>
        <name>Mg(2+)</name>
        <dbReference type="ChEBI" id="CHEBI:18420"/>
        <label>1</label>
    </ligand>
</feature>
<dbReference type="Proteomes" id="UP001190700">
    <property type="component" value="Unassembled WGS sequence"/>
</dbReference>
<feature type="signal peptide" evidence="3">
    <location>
        <begin position="1"/>
        <end position="21"/>
    </location>
</feature>
<feature type="chain" id="PRO_5042051472" description="ADP-ribosylglycohydrolase" evidence="3">
    <location>
        <begin position="22"/>
        <end position="784"/>
    </location>
</feature>
<dbReference type="Pfam" id="PF03747">
    <property type="entry name" value="ADP_ribosyl_GH"/>
    <property type="match status" value="1"/>
</dbReference>
<dbReference type="InterPro" id="IPR036705">
    <property type="entry name" value="Ribosyl_crysJ1_sf"/>
</dbReference>
<keyword evidence="1" id="KW-0479">Metal-binding</keyword>
<comment type="cofactor">
    <cofactor evidence="1">
        <name>Mg(2+)</name>
        <dbReference type="ChEBI" id="CHEBI:18420"/>
    </cofactor>
    <text evidence="1">Binds 2 magnesium ions per subunit.</text>
</comment>
<dbReference type="InterPro" id="IPR050792">
    <property type="entry name" value="ADP-ribosylglycohydrolase"/>
</dbReference>
<gene>
    <name evidence="4" type="ORF">CYMTET_45463</name>
</gene>
<dbReference type="GO" id="GO:0046872">
    <property type="term" value="F:metal ion binding"/>
    <property type="evidence" value="ECO:0007669"/>
    <property type="project" value="UniProtKB-KW"/>
</dbReference>
<proteinExistence type="predicted"/>
<comment type="caution">
    <text evidence="4">The sequence shown here is derived from an EMBL/GenBank/DDBJ whole genome shotgun (WGS) entry which is preliminary data.</text>
</comment>